<dbReference type="AlphaFoldDB" id="A0A6N7Z6M7"/>
<dbReference type="GO" id="GO:0006310">
    <property type="term" value="P:DNA recombination"/>
    <property type="evidence" value="ECO:0007669"/>
    <property type="project" value="UniProtKB-KW"/>
</dbReference>
<dbReference type="InterPro" id="IPR010998">
    <property type="entry name" value="Integrase_recombinase_N"/>
</dbReference>
<dbReference type="GO" id="GO:0015074">
    <property type="term" value="P:DNA integration"/>
    <property type="evidence" value="ECO:0007669"/>
    <property type="project" value="InterPro"/>
</dbReference>
<accession>A0A6N7Z6M7</accession>
<dbReference type="Proteomes" id="UP000440096">
    <property type="component" value="Unassembled WGS sequence"/>
</dbReference>
<comment type="caution">
    <text evidence="3">The sequence shown here is derived from an EMBL/GenBank/DDBJ whole genome shotgun (WGS) entry which is preliminary data.</text>
</comment>
<evidence type="ECO:0000256" key="2">
    <source>
        <dbReference type="ARBA" id="ARBA00023172"/>
    </source>
</evidence>
<name>A0A6N7Z6M7_9PSEU</name>
<dbReference type="EMBL" id="WMBA01000036">
    <property type="protein sequence ID" value="MTD56584.1"/>
    <property type="molecule type" value="Genomic_DNA"/>
</dbReference>
<dbReference type="InterPro" id="IPR013762">
    <property type="entry name" value="Integrase-like_cat_sf"/>
</dbReference>
<dbReference type="RefSeq" id="WP_154758742.1">
    <property type="nucleotide sequence ID" value="NZ_WMBA01000036.1"/>
</dbReference>
<organism evidence="3 4">
    <name type="scientific">Amycolatopsis pithecellobii</name>
    <dbReference type="NCBI Taxonomy" id="664692"/>
    <lineage>
        <taxon>Bacteria</taxon>
        <taxon>Bacillati</taxon>
        <taxon>Actinomycetota</taxon>
        <taxon>Actinomycetes</taxon>
        <taxon>Pseudonocardiales</taxon>
        <taxon>Pseudonocardiaceae</taxon>
        <taxon>Amycolatopsis</taxon>
    </lineage>
</organism>
<sequence>MDIDNHWCRPILSIAWDVIGRTGERRSGSRSCALARIHTENGFTSHEQAANHAADVESDQRRDRFVDPRLAQTTVDEWIRTWTDALHVSDNTGTALGEIQRIHVKGWVNKTLRTKLGDKTVKDIIILFSTILGEAADEEYIGANSAANYASLLPTVPSDRTPTRTKSTLMTITAAYTGMRWGELAGLQWIRTYLDDNPRIEVDHRERHPHARFVFTGPDCSSDTTMARRPRSPTGHVTRENRWCAILGLNQ</sequence>
<evidence type="ECO:0000313" key="4">
    <source>
        <dbReference type="Proteomes" id="UP000440096"/>
    </source>
</evidence>
<dbReference type="Gene3D" id="1.10.150.130">
    <property type="match status" value="1"/>
</dbReference>
<evidence type="ECO:0000256" key="1">
    <source>
        <dbReference type="ARBA" id="ARBA00023125"/>
    </source>
</evidence>
<keyword evidence="2" id="KW-0233">DNA recombination</keyword>
<keyword evidence="4" id="KW-1185">Reference proteome</keyword>
<dbReference type="OrthoDB" id="4529782at2"/>
<proteinExistence type="predicted"/>
<reference evidence="3 4" key="1">
    <citation type="submission" date="2019-11" db="EMBL/GenBank/DDBJ databases">
        <title>Draft genome of Amycolatopsis RM579.</title>
        <authorList>
            <person name="Duangmal K."/>
            <person name="Mingma R."/>
        </authorList>
    </citation>
    <scope>NUCLEOTIDE SEQUENCE [LARGE SCALE GENOMIC DNA]</scope>
    <source>
        <strain evidence="3 4">RM579</strain>
    </source>
</reference>
<keyword evidence="1" id="KW-0238">DNA-binding</keyword>
<evidence type="ECO:0000313" key="3">
    <source>
        <dbReference type="EMBL" id="MTD56584.1"/>
    </source>
</evidence>
<dbReference type="InterPro" id="IPR011010">
    <property type="entry name" value="DNA_brk_join_enz"/>
</dbReference>
<protein>
    <recommendedName>
        <fullName evidence="5">Tyrosine-type recombinase/integrase</fullName>
    </recommendedName>
</protein>
<dbReference type="SUPFAM" id="SSF56349">
    <property type="entry name" value="DNA breaking-rejoining enzymes"/>
    <property type="match status" value="1"/>
</dbReference>
<gene>
    <name evidence="3" type="ORF">GKO32_21800</name>
</gene>
<dbReference type="GO" id="GO:0003677">
    <property type="term" value="F:DNA binding"/>
    <property type="evidence" value="ECO:0007669"/>
    <property type="project" value="UniProtKB-KW"/>
</dbReference>
<evidence type="ECO:0008006" key="5">
    <source>
        <dbReference type="Google" id="ProtNLM"/>
    </source>
</evidence>
<dbReference type="Gene3D" id="1.10.443.10">
    <property type="entry name" value="Intergrase catalytic core"/>
    <property type="match status" value="1"/>
</dbReference>